<dbReference type="AlphaFoldDB" id="A0A4V2ELW0"/>
<dbReference type="InterPro" id="IPR036388">
    <property type="entry name" value="WH-like_DNA-bd_sf"/>
</dbReference>
<dbReference type="PROSITE" id="PS50949">
    <property type="entry name" value="HTH_GNTR"/>
    <property type="match status" value="1"/>
</dbReference>
<dbReference type="InterPro" id="IPR036390">
    <property type="entry name" value="WH_DNA-bd_sf"/>
</dbReference>
<dbReference type="Gene3D" id="1.20.120.530">
    <property type="entry name" value="GntR ligand-binding domain-like"/>
    <property type="match status" value="1"/>
</dbReference>
<dbReference type="Proteomes" id="UP000292003">
    <property type="component" value="Unassembled WGS sequence"/>
</dbReference>
<evidence type="ECO:0000256" key="3">
    <source>
        <dbReference type="ARBA" id="ARBA00023163"/>
    </source>
</evidence>
<dbReference type="Gene3D" id="1.10.10.10">
    <property type="entry name" value="Winged helix-like DNA-binding domain superfamily/Winged helix DNA-binding domain"/>
    <property type="match status" value="1"/>
</dbReference>
<dbReference type="SMART" id="SM00345">
    <property type="entry name" value="HTH_GNTR"/>
    <property type="match status" value="1"/>
</dbReference>
<evidence type="ECO:0000256" key="1">
    <source>
        <dbReference type="ARBA" id="ARBA00023015"/>
    </source>
</evidence>
<evidence type="ECO:0000313" key="6">
    <source>
        <dbReference type="Proteomes" id="UP000292003"/>
    </source>
</evidence>
<dbReference type="Pfam" id="PF00392">
    <property type="entry name" value="GntR"/>
    <property type="match status" value="1"/>
</dbReference>
<dbReference type="SUPFAM" id="SSF48008">
    <property type="entry name" value="GntR ligand-binding domain-like"/>
    <property type="match status" value="1"/>
</dbReference>
<protein>
    <submittedName>
        <fullName evidence="5">GntR family transcriptional regulator</fullName>
    </submittedName>
</protein>
<dbReference type="SUPFAM" id="SSF46785">
    <property type="entry name" value="Winged helix' DNA-binding domain"/>
    <property type="match status" value="1"/>
</dbReference>
<evidence type="ECO:0000256" key="2">
    <source>
        <dbReference type="ARBA" id="ARBA00023125"/>
    </source>
</evidence>
<dbReference type="PANTHER" id="PTHR43537:SF5">
    <property type="entry name" value="UXU OPERON TRANSCRIPTIONAL REGULATOR"/>
    <property type="match status" value="1"/>
</dbReference>
<dbReference type="GO" id="GO:0003677">
    <property type="term" value="F:DNA binding"/>
    <property type="evidence" value="ECO:0007669"/>
    <property type="project" value="UniProtKB-KW"/>
</dbReference>
<evidence type="ECO:0000313" key="5">
    <source>
        <dbReference type="EMBL" id="RZQ62935.1"/>
    </source>
</evidence>
<feature type="domain" description="HTH gntR-type" evidence="4">
    <location>
        <begin position="13"/>
        <end position="80"/>
    </location>
</feature>
<dbReference type="InterPro" id="IPR000524">
    <property type="entry name" value="Tscrpt_reg_HTH_GntR"/>
</dbReference>
<keyword evidence="3" id="KW-0804">Transcription</keyword>
<dbReference type="InterPro" id="IPR008920">
    <property type="entry name" value="TF_FadR/GntR_C"/>
</dbReference>
<dbReference type="CDD" id="cd07377">
    <property type="entry name" value="WHTH_GntR"/>
    <property type="match status" value="1"/>
</dbReference>
<gene>
    <name evidence="5" type="ORF">EWH70_14635</name>
</gene>
<organism evidence="5 6">
    <name type="scientific">Amycolatopsis suaedae</name>
    <dbReference type="NCBI Taxonomy" id="2510978"/>
    <lineage>
        <taxon>Bacteria</taxon>
        <taxon>Bacillati</taxon>
        <taxon>Actinomycetota</taxon>
        <taxon>Actinomycetes</taxon>
        <taxon>Pseudonocardiales</taxon>
        <taxon>Pseudonocardiaceae</taxon>
        <taxon>Amycolatopsis</taxon>
    </lineage>
</organism>
<dbReference type="EMBL" id="SFCC01000007">
    <property type="protein sequence ID" value="RZQ62935.1"/>
    <property type="molecule type" value="Genomic_DNA"/>
</dbReference>
<keyword evidence="6" id="KW-1185">Reference proteome</keyword>
<name>A0A4V2ELW0_9PSEU</name>
<dbReference type="Pfam" id="PF07729">
    <property type="entry name" value="FCD"/>
    <property type="match status" value="1"/>
</dbReference>
<keyword evidence="2" id="KW-0238">DNA-binding</keyword>
<dbReference type="PANTHER" id="PTHR43537">
    <property type="entry name" value="TRANSCRIPTIONAL REGULATOR, GNTR FAMILY"/>
    <property type="match status" value="1"/>
</dbReference>
<keyword evidence="1" id="KW-0805">Transcription regulation</keyword>
<sequence length="217" mass="23997">MLDVSTLRPVGRTLLRDEVYARLRTAIVTGELAVGQDLRDADLAAELGLSRAPVRQALTRLAAEGLVDSKPQSYTRVAPVRPGQVRDALHLVRALHEWAARAAFDRMGDGELSRMQEANLRFTEAVGSGDVDGAIAADDEFHDIPVVVAGNQAVHETLDRYTPLLRRLERMRFSGLPAQRSVRRHAELIAAYRTADLPAVERITSAIWTELEDLLED</sequence>
<dbReference type="GO" id="GO:0003700">
    <property type="term" value="F:DNA-binding transcription factor activity"/>
    <property type="evidence" value="ECO:0007669"/>
    <property type="project" value="InterPro"/>
</dbReference>
<proteinExistence type="predicted"/>
<evidence type="ECO:0000259" key="4">
    <source>
        <dbReference type="PROSITE" id="PS50949"/>
    </source>
</evidence>
<accession>A0A4V2ELW0</accession>
<dbReference type="OrthoDB" id="8680240at2"/>
<dbReference type="InterPro" id="IPR011711">
    <property type="entry name" value="GntR_C"/>
</dbReference>
<comment type="caution">
    <text evidence="5">The sequence shown here is derived from an EMBL/GenBank/DDBJ whole genome shotgun (WGS) entry which is preliminary data.</text>
</comment>
<dbReference type="PRINTS" id="PR00035">
    <property type="entry name" value="HTHGNTR"/>
</dbReference>
<reference evidence="5 6" key="1">
    <citation type="submission" date="2019-02" db="EMBL/GenBank/DDBJ databases">
        <title>Draft genome sequence of Amycolatopsis sp. 8-3EHSu isolated from roots of Suaeda maritima.</title>
        <authorList>
            <person name="Duangmal K."/>
            <person name="Chantavorakit T."/>
        </authorList>
    </citation>
    <scope>NUCLEOTIDE SEQUENCE [LARGE SCALE GENOMIC DNA]</scope>
    <source>
        <strain evidence="5 6">8-3EHSu</strain>
    </source>
</reference>